<gene>
    <name evidence="1" type="ORF">EVAR_91307_1</name>
</gene>
<reference evidence="1 2" key="1">
    <citation type="journal article" date="2019" name="Commun. Biol.">
        <title>The bagworm genome reveals a unique fibroin gene that provides high tensile strength.</title>
        <authorList>
            <person name="Kono N."/>
            <person name="Nakamura H."/>
            <person name="Ohtoshi R."/>
            <person name="Tomita M."/>
            <person name="Numata K."/>
            <person name="Arakawa K."/>
        </authorList>
    </citation>
    <scope>NUCLEOTIDE SEQUENCE [LARGE SCALE GENOMIC DNA]</scope>
</reference>
<keyword evidence="2" id="KW-1185">Reference proteome</keyword>
<protein>
    <submittedName>
        <fullName evidence="1">Uncharacterized protein</fullName>
    </submittedName>
</protein>
<sequence>MGYAIYEVVGNTERSLLFEEKIAMLWQMGKYRNSTQQGLPNAVKIYNYLTKLKNHWNRGKEVFALCWEICVVATPSFALFHSYEALNICREYAIKTRLIGGTGMMNSSCSSFC</sequence>
<dbReference type="AlphaFoldDB" id="A0A4C1SRE1"/>
<accession>A0A4C1SRE1</accession>
<dbReference type="EMBL" id="BGZK01003675">
    <property type="protein sequence ID" value="GBP03621.1"/>
    <property type="molecule type" value="Genomic_DNA"/>
</dbReference>
<name>A0A4C1SRE1_EUMVA</name>
<organism evidence="1 2">
    <name type="scientific">Eumeta variegata</name>
    <name type="common">Bagworm moth</name>
    <name type="synonym">Eumeta japonica</name>
    <dbReference type="NCBI Taxonomy" id="151549"/>
    <lineage>
        <taxon>Eukaryota</taxon>
        <taxon>Metazoa</taxon>
        <taxon>Ecdysozoa</taxon>
        <taxon>Arthropoda</taxon>
        <taxon>Hexapoda</taxon>
        <taxon>Insecta</taxon>
        <taxon>Pterygota</taxon>
        <taxon>Neoptera</taxon>
        <taxon>Endopterygota</taxon>
        <taxon>Lepidoptera</taxon>
        <taxon>Glossata</taxon>
        <taxon>Ditrysia</taxon>
        <taxon>Tineoidea</taxon>
        <taxon>Psychidae</taxon>
        <taxon>Oiketicinae</taxon>
        <taxon>Eumeta</taxon>
    </lineage>
</organism>
<dbReference type="OrthoDB" id="6108017at2759"/>
<evidence type="ECO:0000313" key="1">
    <source>
        <dbReference type="EMBL" id="GBP03621.1"/>
    </source>
</evidence>
<dbReference type="Proteomes" id="UP000299102">
    <property type="component" value="Unassembled WGS sequence"/>
</dbReference>
<proteinExistence type="predicted"/>
<evidence type="ECO:0000313" key="2">
    <source>
        <dbReference type="Proteomes" id="UP000299102"/>
    </source>
</evidence>
<comment type="caution">
    <text evidence="1">The sequence shown here is derived from an EMBL/GenBank/DDBJ whole genome shotgun (WGS) entry which is preliminary data.</text>
</comment>